<feature type="compositionally biased region" description="Polar residues" evidence="1">
    <location>
        <begin position="154"/>
        <end position="168"/>
    </location>
</feature>
<name>A0A819EKH8_9BILA</name>
<sequence>MATNVVVPSDYYSRHVLPKKIISNRPRQPEVISFNNFVANIDEVDEIPSTNQSKLDFNKSQRWNRSSAILGSIPPCCKCGMITAILILIVGLIIAMVLLFTLPRNQTNDSNVANTSTSSSTGLGNTSMTPSTVPGTNATTTGGASSISATTVANTSDPSTTSLASTSITPSTVSGTNATTTGGTSSISAATDKLMFHHENCYYILNCG</sequence>
<proteinExistence type="predicted"/>
<accession>A0A819EKH8</accession>
<reference evidence="3" key="1">
    <citation type="submission" date="2021-02" db="EMBL/GenBank/DDBJ databases">
        <authorList>
            <person name="Nowell W R."/>
        </authorList>
    </citation>
    <scope>NUCLEOTIDE SEQUENCE</scope>
</reference>
<keyword evidence="2" id="KW-0812">Transmembrane</keyword>
<organism evidence="3 4">
    <name type="scientific">Rotaria sordida</name>
    <dbReference type="NCBI Taxonomy" id="392033"/>
    <lineage>
        <taxon>Eukaryota</taxon>
        <taxon>Metazoa</taxon>
        <taxon>Spiralia</taxon>
        <taxon>Gnathifera</taxon>
        <taxon>Rotifera</taxon>
        <taxon>Eurotatoria</taxon>
        <taxon>Bdelloidea</taxon>
        <taxon>Philodinida</taxon>
        <taxon>Philodinidae</taxon>
        <taxon>Rotaria</taxon>
    </lineage>
</organism>
<gene>
    <name evidence="3" type="ORF">OTI717_LOCUS21189</name>
</gene>
<keyword evidence="2" id="KW-1133">Transmembrane helix</keyword>
<dbReference type="Proteomes" id="UP000663823">
    <property type="component" value="Unassembled WGS sequence"/>
</dbReference>
<dbReference type="AlphaFoldDB" id="A0A819EKH8"/>
<keyword evidence="2" id="KW-0472">Membrane</keyword>
<evidence type="ECO:0000313" key="3">
    <source>
        <dbReference type="EMBL" id="CAF3851465.1"/>
    </source>
</evidence>
<feature type="transmembrane region" description="Helical" evidence="2">
    <location>
        <begin position="81"/>
        <end position="102"/>
    </location>
</feature>
<feature type="compositionally biased region" description="Low complexity" evidence="1">
    <location>
        <begin position="169"/>
        <end position="182"/>
    </location>
</feature>
<dbReference type="EMBL" id="CAJOAX010003388">
    <property type="protein sequence ID" value="CAF3851465.1"/>
    <property type="molecule type" value="Genomic_DNA"/>
</dbReference>
<evidence type="ECO:0000256" key="1">
    <source>
        <dbReference type="SAM" id="MobiDB-lite"/>
    </source>
</evidence>
<evidence type="ECO:0000256" key="2">
    <source>
        <dbReference type="SAM" id="Phobius"/>
    </source>
</evidence>
<evidence type="ECO:0008006" key="5">
    <source>
        <dbReference type="Google" id="ProtNLM"/>
    </source>
</evidence>
<comment type="caution">
    <text evidence="3">The sequence shown here is derived from an EMBL/GenBank/DDBJ whole genome shotgun (WGS) entry which is preliminary data.</text>
</comment>
<protein>
    <recommendedName>
        <fullName evidence="5">CLLAC-motif containing domain-containing protein</fullName>
    </recommendedName>
</protein>
<feature type="compositionally biased region" description="Low complexity" evidence="1">
    <location>
        <begin position="115"/>
        <end position="153"/>
    </location>
</feature>
<feature type="region of interest" description="Disordered" evidence="1">
    <location>
        <begin position="109"/>
        <end position="182"/>
    </location>
</feature>
<evidence type="ECO:0000313" key="4">
    <source>
        <dbReference type="Proteomes" id="UP000663823"/>
    </source>
</evidence>